<evidence type="ECO:0000313" key="3">
    <source>
        <dbReference type="EMBL" id="MCL7029280.1"/>
    </source>
</evidence>
<organism evidence="3 4">
    <name type="scientific">Papaver nudicaule</name>
    <name type="common">Iceland poppy</name>
    <dbReference type="NCBI Taxonomy" id="74823"/>
    <lineage>
        <taxon>Eukaryota</taxon>
        <taxon>Viridiplantae</taxon>
        <taxon>Streptophyta</taxon>
        <taxon>Embryophyta</taxon>
        <taxon>Tracheophyta</taxon>
        <taxon>Spermatophyta</taxon>
        <taxon>Magnoliopsida</taxon>
        <taxon>Ranunculales</taxon>
        <taxon>Papaveraceae</taxon>
        <taxon>Papaveroideae</taxon>
        <taxon>Papaver</taxon>
    </lineage>
</organism>
<dbReference type="PRINTS" id="PR01217">
    <property type="entry name" value="PRICHEXTENSN"/>
</dbReference>
<dbReference type="GO" id="GO:0005884">
    <property type="term" value="C:actin filament"/>
    <property type="evidence" value="ECO:0007669"/>
    <property type="project" value="TreeGrafter"/>
</dbReference>
<accession>A0AA41S674</accession>
<feature type="region of interest" description="Disordered" evidence="1">
    <location>
        <begin position="182"/>
        <end position="213"/>
    </location>
</feature>
<evidence type="ECO:0000256" key="1">
    <source>
        <dbReference type="SAM" id="MobiDB-lite"/>
    </source>
</evidence>
<feature type="signal peptide" evidence="2">
    <location>
        <begin position="1"/>
        <end position="32"/>
    </location>
</feature>
<gene>
    <name evidence="3" type="ORF">MKW94_011175</name>
</gene>
<dbReference type="PANTHER" id="PTHR45691:SF6">
    <property type="entry name" value="PROTEIN DIAPHANOUS"/>
    <property type="match status" value="1"/>
</dbReference>
<dbReference type="InterPro" id="IPR051412">
    <property type="entry name" value="Formin_Homology_Diaphanous_sf"/>
</dbReference>
<comment type="caution">
    <text evidence="3">The sequence shown here is derived from an EMBL/GenBank/DDBJ whole genome shotgun (WGS) entry which is preliminary data.</text>
</comment>
<evidence type="ECO:0000313" key="4">
    <source>
        <dbReference type="Proteomes" id="UP001177140"/>
    </source>
</evidence>
<feature type="chain" id="PRO_5041218329" evidence="2">
    <location>
        <begin position="33"/>
        <end position="251"/>
    </location>
</feature>
<keyword evidence="2" id="KW-0732">Signal</keyword>
<dbReference type="GO" id="GO:0030041">
    <property type="term" value="P:actin filament polymerization"/>
    <property type="evidence" value="ECO:0007669"/>
    <property type="project" value="TreeGrafter"/>
</dbReference>
<dbReference type="Proteomes" id="UP001177140">
    <property type="component" value="Unassembled WGS sequence"/>
</dbReference>
<keyword evidence="4" id="KW-1185">Reference proteome</keyword>
<sequence>MATAKTFHCGFLPVLFIIVIVTMLEMPSAVAAFSCDPGETYTETKSVADHTIYCFGCQDQCITQCKSQGKEVSQIECNFWGSNPAVCKCCCGLPSSTPPPPPPTAWNKCPIGEKFRGSQQTTSVMDCNLCVNACKTGCDGIGGTVTRQVCFQDFRQDASKALIKDQLLCPCCCKQPPPPPPPIPSPPPLPPSPPPPPPSPSPPPPPPPPSPAPPCPCSGSCGVDINIQISSGQAKPCKYELSQSSSSTEEL</sequence>
<evidence type="ECO:0000256" key="2">
    <source>
        <dbReference type="SAM" id="SignalP"/>
    </source>
</evidence>
<name>A0AA41S674_PAPNU</name>
<proteinExistence type="predicted"/>
<dbReference type="AlphaFoldDB" id="A0AA41S674"/>
<protein>
    <submittedName>
        <fullName evidence="3">Uncharacterized protein</fullName>
    </submittedName>
</protein>
<dbReference type="PANTHER" id="PTHR45691">
    <property type="entry name" value="PROTEIN DIAPHANOUS"/>
    <property type="match status" value="1"/>
</dbReference>
<reference evidence="3" key="1">
    <citation type="submission" date="2022-03" db="EMBL/GenBank/DDBJ databases">
        <title>A functionally conserved STORR gene fusion in Papaver species that diverged 16.8 million years ago.</title>
        <authorList>
            <person name="Catania T."/>
        </authorList>
    </citation>
    <scope>NUCLEOTIDE SEQUENCE</scope>
    <source>
        <strain evidence="3">S-191538</strain>
    </source>
</reference>
<dbReference type="EMBL" id="JAJJMA010088644">
    <property type="protein sequence ID" value="MCL7029280.1"/>
    <property type="molecule type" value="Genomic_DNA"/>
</dbReference>